<feature type="binding site" evidence="5">
    <location>
        <position position="97"/>
    </location>
    <ligand>
        <name>S-adenosyl-L-methionine</name>
        <dbReference type="ChEBI" id="CHEBI:59789"/>
    </ligand>
</feature>
<dbReference type="eggNOG" id="COG1576">
    <property type="taxonomic scope" value="Bacteria"/>
</dbReference>
<dbReference type="RefSeq" id="WP_007276666.1">
    <property type="nucleotide sequence ID" value="NZ_ABCK01000001.1"/>
</dbReference>
<dbReference type="Proteomes" id="UP000004947">
    <property type="component" value="Unassembled WGS sequence"/>
</dbReference>
<comment type="subunit">
    <text evidence="5">Homodimer.</text>
</comment>
<feature type="binding site" evidence="5">
    <location>
        <position position="65"/>
    </location>
    <ligand>
        <name>S-adenosyl-L-methionine</name>
        <dbReference type="ChEBI" id="CHEBI:59789"/>
    </ligand>
</feature>
<evidence type="ECO:0000256" key="1">
    <source>
        <dbReference type="ARBA" id="ARBA00022603"/>
    </source>
</evidence>
<keyword evidence="7" id="KW-1185">Reference proteome</keyword>
<protein>
    <recommendedName>
        <fullName evidence="5">Ribosomal RNA large subunit methyltransferase H</fullName>
        <ecNumber evidence="5">2.1.1.177</ecNumber>
    </recommendedName>
    <alternativeName>
        <fullName evidence="5">23S rRNA (pseudouridine1915-N3)-methyltransferase</fullName>
    </alternativeName>
    <alternativeName>
        <fullName evidence="5">23S rRNA m3Psi1915 methyltransferase</fullName>
    </alternativeName>
    <alternativeName>
        <fullName evidence="5">rRNA (pseudouridine-N3-)-methyltransferase RlmH</fullName>
    </alternativeName>
</protein>
<dbReference type="PIRSF" id="PIRSF004505">
    <property type="entry name" value="MT_bac"/>
    <property type="match status" value="1"/>
</dbReference>
<reference evidence="6 7" key="1">
    <citation type="journal article" date="2010" name="J. Bacteriol.">
        <title>Genome sequence of Lentisphaera araneosa HTCC2155T, the type species of the order Lentisphaerales in the phylum Lentisphaerae.</title>
        <authorList>
            <person name="Thrash J.C."/>
            <person name="Cho J.C."/>
            <person name="Vergin K.L."/>
            <person name="Morris R.M."/>
            <person name="Giovannoni S.J."/>
        </authorList>
    </citation>
    <scope>NUCLEOTIDE SEQUENCE [LARGE SCALE GENOMIC DNA]</scope>
    <source>
        <strain evidence="6 7">HTCC2155</strain>
    </source>
</reference>
<comment type="subcellular location">
    <subcellularLocation>
        <location evidence="5">Cytoplasm</location>
    </subcellularLocation>
</comment>
<keyword evidence="5" id="KW-0698">rRNA processing</keyword>
<comment type="similarity">
    <text evidence="4 5">Belongs to the RNA methyltransferase RlmH family.</text>
</comment>
<comment type="caution">
    <text evidence="6">The sequence shown here is derived from an EMBL/GenBank/DDBJ whole genome shotgun (WGS) entry which is preliminary data.</text>
</comment>
<accession>A6DFG4</accession>
<evidence type="ECO:0000256" key="5">
    <source>
        <dbReference type="HAMAP-Rule" id="MF_00658"/>
    </source>
</evidence>
<evidence type="ECO:0000256" key="4">
    <source>
        <dbReference type="ARBA" id="ARBA00038303"/>
    </source>
</evidence>
<dbReference type="STRING" id="313628.LNTAR_17378"/>
<organism evidence="6 7">
    <name type="scientific">Lentisphaera araneosa HTCC2155</name>
    <dbReference type="NCBI Taxonomy" id="313628"/>
    <lineage>
        <taxon>Bacteria</taxon>
        <taxon>Pseudomonadati</taxon>
        <taxon>Lentisphaerota</taxon>
        <taxon>Lentisphaeria</taxon>
        <taxon>Lentisphaerales</taxon>
        <taxon>Lentisphaeraceae</taxon>
        <taxon>Lentisphaera</taxon>
    </lineage>
</organism>
<dbReference type="PANTHER" id="PTHR33603">
    <property type="entry name" value="METHYLTRANSFERASE"/>
    <property type="match status" value="1"/>
</dbReference>
<dbReference type="InterPro" id="IPR029026">
    <property type="entry name" value="tRNA_m1G_MTases_N"/>
</dbReference>
<evidence type="ECO:0000313" key="6">
    <source>
        <dbReference type="EMBL" id="EDM29544.1"/>
    </source>
</evidence>
<keyword evidence="2 5" id="KW-0808">Transferase</keyword>
<proteinExistence type="inferred from homology"/>
<keyword evidence="1 5" id="KW-0489">Methyltransferase</keyword>
<gene>
    <name evidence="5" type="primary">rlmH</name>
    <name evidence="6" type="ORF">LNTAR_17378</name>
</gene>
<dbReference type="EC" id="2.1.1.177" evidence="5"/>
<dbReference type="SUPFAM" id="SSF75217">
    <property type="entry name" value="alpha/beta knot"/>
    <property type="match status" value="1"/>
</dbReference>
<dbReference type="CDD" id="cd18081">
    <property type="entry name" value="RlmH-like"/>
    <property type="match status" value="1"/>
</dbReference>
<dbReference type="InterPro" id="IPR029028">
    <property type="entry name" value="Alpha/beta_knot_MTases"/>
</dbReference>
<dbReference type="GO" id="GO:0070038">
    <property type="term" value="F:rRNA (pseudouridine-N3-)-methyltransferase activity"/>
    <property type="evidence" value="ECO:0007669"/>
    <property type="project" value="UniProtKB-UniRule"/>
</dbReference>
<keyword evidence="3 5" id="KW-0949">S-adenosyl-L-methionine</keyword>
<evidence type="ECO:0000256" key="3">
    <source>
        <dbReference type="ARBA" id="ARBA00022691"/>
    </source>
</evidence>
<keyword evidence="5" id="KW-0963">Cytoplasm</keyword>
<dbReference type="EMBL" id="ABCK01000001">
    <property type="protein sequence ID" value="EDM29544.1"/>
    <property type="molecule type" value="Genomic_DNA"/>
</dbReference>
<evidence type="ECO:0000256" key="2">
    <source>
        <dbReference type="ARBA" id="ARBA00022679"/>
    </source>
</evidence>
<evidence type="ECO:0000313" key="7">
    <source>
        <dbReference type="Proteomes" id="UP000004947"/>
    </source>
</evidence>
<dbReference type="InterPro" id="IPR003742">
    <property type="entry name" value="RlmH-like"/>
</dbReference>
<sequence>MIRVDFLVIGKTKEKWIQTGIDKYLKRLKPYANLTLKELPDQAVDKRKDSKILQAVSSRDLLILLDEKGLEFASVEGAKWLEKKAHHCSGKLIFVVGSAYGFTEEEYSRANHTLSLSKMTFTHEMVRVFFLEQLYRMLSIQKGTPYHHV</sequence>
<dbReference type="Gene3D" id="3.40.1280.10">
    <property type="match status" value="1"/>
</dbReference>
<comment type="catalytic activity">
    <reaction evidence="5">
        <text>pseudouridine(1915) in 23S rRNA + S-adenosyl-L-methionine = N(3)-methylpseudouridine(1915) in 23S rRNA + S-adenosyl-L-homocysteine + H(+)</text>
        <dbReference type="Rhea" id="RHEA:42752"/>
        <dbReference type="Rhea" id="RHEA-COMP:10221"/>
        <dbReference type="Rhea" id="RHEA-COMP:10222"/>
        <dbReference type="ChEBI" id="CHEBI:15378"/>
        <dbReference type="ChEBI" id="CHEBI:57856"/>
        <dbReference type="ChEBI" id="CHEBI:59789"/>
        <dbReference type="ChEBI" id="CHEBI:65314"/>
        <dbReference type="ChEBI" id="CHEBI:74486"/>
        <dbReference type="EC" id="2.1.1.177"/>
    </reaction>
</comment>
<name>A6DFG4_9BACT</name>
<comment type="function">
    <text evidence="5">Specifically methylates the pseudouridine at position 1915 (m3Psi1915) in 23S rRNA.</text>
</comment>
<feature type="binding site" evidence="5">
    <location>
        <begin position="116"/>
        <end position="121"/>
    </location>
    <ligand>
        <name>S-adenosyl-L-methionine</name>
        <dbReference type="ChEBI" id="CHEBI:59789"/>
    </ligand>
</feature>
<dbReference type="GO" id="GO:0005737">
    <property type="term" value="C:cytoplasm"/>
    <property type="evidence" value="ECO:0007669"/>
    <property type="project" value="UniProtKB-SubCell"/>
</dbReference>
<dbReference type="HAMAP" id="MF_00658">
    <property type="entry name" value="23SrRNA_methyltr_H"/>
    <property type="match status" value="1"/>
</dbReference>
<dbReference type="Pfam" id="PF02590">
    <property type="entry name" value="SPOUT_MTase"/>
    <property type="match status" value="1"/>
</dbReference>
<dbReference type="AlphaFoldDB" id="A6DFG4"/>
<dbReference type="PANTHER" id="PTHR33603:SF1">
    <property type="entry name" value="RIBOSOMAL RNA LARGE SUBUNIT METHYLTRANSFERASE H"/>
    <property type="match status" value="1"/>
</dbReference>